<dbReference type="Pfam" id="PF08281">
    <property type="entry name" value="Sigma70_r4_2"/>
    <property type="match status" value="1"/>
</dbReference>
<feature type="domain" description="RNA polymerase sigma factor 70 region 4 type 2" evidence="6">
    <location>
        <begin position="107"/>
        <end position="158"/>
    </location>
</feature>
<dbReference type="GO" id="GO:0003677">
    <property type="term" value="F:DNA binding"/>
    <property type="evidence" value="ECO:0007669"/>
    <property type="project" value="InterPro"/>
</dbReference>
<dbReference type="GeneID" id="96597845"/>
<dbReference type="InterPro" id="IPR036388">
    <property type="entry name" value="WH-like_DNA-bd_sf"/>
</dbReference>
<dbReference type="OrthoDB" id="9782703at2"/>
<feature type="domain" description="RNA polymerase sigma-70 region 2" evidence="5">
    <location>
        <begin position="17"/>
        <end position="83"/>
    </location>
</feature>
<dbReference type="Gene3D" id="1.10.10.10">
    <property type="entry name" value="Winged helix-like DNA-binding domain superfamily/Winged helix DNA-binding domain"/>
    <property type="match status" value="1"/>
</dbReference>
<evidence type="ECO:0000256" key="2">
    <source>
        <dbReference type="ARBA" id="ARBA00023015"/>
    </source>
</evidence>
<evidence type="ECO:0000256" key="1">
    <source>
        <dbReference type="ARBA" id="ARBA00010641"/>
    </source>
</evidence>
<reference evidence="8" key="1">
    <citation type="submission" date="2015-07" db="EMBL/GenBank/DDBJ databases">
        <authorList>
            <person name="Liu B."/>
            <person name="Wang J."/>
            <person name="Zhu Y."/>
            <person name="Liu G."/>
            <person name="Chen Q."/>
            <person name="Lan J."/>
            <person name="Che J."/>
            <person name="Ge C."/>
            <person name="Shi H."/>
            <person name="Pan Z."/>
            <person name="Liu X."/>
        </authorList>
    </citation>
    <scope>NUCLEOTIDE SEQUENCE [LARGE SCALE GENOMIC DNA]</scope>
    <source>
        <strain evidence="8">DSM 23493</strain>
    </source>
</reference>
<dbReference type="CDD" id="cd06171">
    <property type="entry name" value="Sigma70_r4"/>
    <property type="match status" value="1"/>
</dbReference>
<evidence type="ECO:0000256" key="4">
    <source>
        <dbReference type="ARBA" id="ARBA00023163"/>
    </source>
</evidence>
<dbReference type="SUPFAM" id="SSF88946">
    <property type="entry name" value="Sigma2 domain of RNA polymerase sigma factors"/>
    <property type="match status" value="1"/>
</dbReference>
<protein>
    <submittedName>
        <fullName evidence="7">RNA polymerase sigma70</fullName>
    </submittedName>
</protein>
<dbReference type="NCBIfam" id="TIGR02937">
    <property type="entry name" value="sigma70-ECF"/>
    <property type="match status" value="1"/>
</dbReference>
<keyword evidence="3" id="KW-0731">Sigma factor</keyword>
<evidence type="ECO:0000259" key="5">
    <source>
        <dbReference type="Pfam" id="PF04542"/>
    </source>
</evidence>
<keyword evidence="4" id="KW-0804">Transcription</keyword>
<dbReference type="GO" id="GO:0016987">
    <property type="term" value="F:sigma factor activity"/>
    <property type="evidence" value="ECO:0007669"/>
    <property type="project" value="UniProtKB-KW"/>
</dbReference>
<organism evidence="7 8">
    <name type="scientific">Lysinibacillus xylanilyticus</name>
    <dbReference type="NCBI Taxonomy" id="582475"/>
    <lineage>
        <taxon>Bacteria</taxon>
        <taxon>Bacillati</taxon>
        <taxon>Bacillota</taxon>
        <taxon>Bacilli</taxon>
        <taxon>Bacillales</taxon>
        <taxon>Bacillaceae</taxon>
        <taxon>Lysinibacillus</taxon>
    </lineage>
</organism>
<evidence type="ECO:0000313" key="8">
    <source>
        <dbReference type="Proteomes" id="UP000037326"/>
    </source>
</evidence>
<evidence type="ECO:0000256" key="3">
    <source>
        <dbReference type="ARBA" id="ARBA00023082"/>
    </source>
</evidence>
<dbReference type="InterPro" id="IPR007627">
    <property type="entry name" value="RNA_pol_sigma70_r2"/>
</dbReference>
<comment type="caution">
    <text evidence="7">The sequence shown here is derived from an EMBL/GenBank/DDBJ whole genome shotgun (WGS) entry which is preliminary data.</text>
</comment>
<dbReference type="InterPro" id="IPR014284">
    <property type="entry name" value="RNA_pol_sigma-70_dom"/>
</dbReference>
<dbReference type="InterPro" id="IPR039425">
    <property type="entry name" value="RNA_pol_sigma-70-like"/>
</dbReference>
<dbReference type="AlphaFoldDB" id="A0A0K9FBZ3"/>
<dbReference type="EMBL" id="LFXJ01000005">
    <property type="protein sequence ID" value="KMY31757.1"/>
    <property type="molecule type" value="Genomic_DNA"/>
</dbReference>
<dbReference type="PATRIC" id="fig|582475.4.peg.662"/>
<keyword evidence="2" id="KW-0805">Transcription regulation</keyword>
<accession>A0A0K9FBZ3</accession>
<proteinExistence type="inferred from homology"/>
<sequence length="172" mass="20386">MKTRNAFQHEEIFVQLIREQKERFYLLAYSYTKNEQDALDVVQDSIQKAMLSLDRLENVEYMKSWFYKIVVRTSIDFLRKHKRLQVTDDDTLQFLTPAQEDVYENVDLEHALDDLPLMYREVVILHYFEDLKLADVANILNIKLSTAKSRLYKALKLLKIQLEDVKGETAHG</sequence>
<dbReference type="InterPro" id="IPR013325">
    <property type="entry name" value="RNA_pol_sigma_r2"/>
</dbReference>
<dbReference type="SUPFAM" id="SSF88659">
    <property type="entry name" value="Sigma3 and sigma4 domains of RNA polymerase sigma factors"/>
    <property type="match status" value="1"/>
</dbReference>
<evidence type="ECO:0000259" key="6">
    <source>
        <dbReference type="Pfam" id="PF08281"/>
    </source>
</evidence>
<dbReference type="Proteomes" id="UP000037326">
    <property type="component" value="Unassembled WGS sequence"/>
</dbReference>
<dbReference type="InterPro" id="IPR013249">
    <property type="entry name" value="RNA_pol_sigma70_r4_t2"/>
</dbReference>
<comment type="similarity">
    <text evidence="1">Belongs to the sigma-70 factor family. ECF subfamily.</text>
</comment>
<dbReference type="PANTHER" id="PTHR43133:SF60">
    <property type="entry name" value="RNA POLYMERASE SIGMA FACTOR SIGV"/>
    <property type="match status" value="1"/>
</dbReference>
<dbReference type="InterPro" id="IPR013324">
    <property type="entry name" value="RNA_pol_sigma_r3/r4-like"/>
</dbReference>
<dbReference type="PANTHER" id="PTHR43133">
    <property type="entry name" value="RNA POLYMERASE ECF-TYPE SIGMA FACTO"/>
    <property type="match status" value="1"/>
</dbReference>
<dbReference type="Pfam" id="PF04542">
    <property type="entry name" value="Sigma70_r2"/>
    <property type="match status" value="1"/>
</dbReference>
<name>A0A0K9FBZ3_9BACI</name>
<dbReference type="RefSeq" id="WP_049664496.1">
    <property type="nucleotide sequence ID" value="NZ_JBIVOC010000002.1"/>
</dbReference>
<dbReference type="Gene3D" id="1.10.1740.10">
    <property type="match status" value="1"/>
</dbReference>
<gene>
    <name evidence="7" type="ORF">ACZ11_06035</name>
</gene>
<dbReference type="GO" id="GO:0006352">
    <property type="term" value="P:DNA-templated transcription initiation"/>
    <property type="evidence" value="ECO:0007669"/>
    <property type="project" value="InterPro"/>
</dbReference>
<evidence type="ECO:0000313" key="7">
    <source>
        <dbReference type="EMBL" id="KMY31757.1"/>
    </source>
</evidence>